<gene>
    <name evidence="8" type="ORF">BCR35DRAFT_309396</name>
</gene>
<evidence type="ECO:0000256" key="3">
    <source>
        <dbReference type="ARBA" id="ARBA00022833"/>
    </source>
</evidence>
<feature type="compositionally biased region" description="Low complexity" evidence="6">
    <location>
        <begin position="80"/>
        <end position="113"/>
    </location>
</feature>
<feature type="compositionally biased region" description="Polar residues" evidence="6">
    <location>
        <begin position="135"/>
        <end position="149"/>
    </location>
</feature>
<dbReference type="Gene3D" id="3.30.40.10">
    <property type="entry name" value="Zinc/RING finger domain, C3HC4 (zinc finger)"/>
    <property type="match status" value="1"/>
</dbReference>
<dbReference type="GO" id="GO:0008270">
    <property type="term" value="F:zinc ion binding"/>
    <property type="evidence" value="ECO:0007669"/>
    <property type="project" value="UniProtKB-KW"/>
</dbReference>
<dbReference type="AlphaFoldDB" id="A0A1Y2DHE9"/>
<dbReference type="Pfam" id="PF11464">
    <property type="entry name" value="Rbsn"/>
    <property type="match status" value="1"/>
</dbReference>
<dbReference type="InterPro" id="IPR017455">
    <property type="entry name" value="Znf_FYVE-rel"/>
</dbReference>
<feature type="domain" description="FYVE-type" evidence="7">
    <location>
        <begin position="278"/>
        <end position="308"/>
    </location>
</feature>
<evidence type="ECO:0000256" key="5">
    <source>
        <dbReference type="SAM" id="Coils"/>
    </source>
</evidence>
<keyword evidence="5" id="KW-0175">Coiled coil</keyword>
<dbReference type="InterPro" id="IPR036531">
    <property type="entry name" value="Rbsn_Rab-bd_sf"/>
</dbReference>
<dbReference type="SMART" id="SM00064">
    <property type="entry name" value="FYVE"/>
    <property type="match status" value="1"/>
</dbReference>
<comment type="caution">
    <text evidence="8">The sequence shown here is derived from an EMBL/GenBank/DDBJ whole genome shotgun (WGS) entry which is preliminary data.</text>
</comment>
<feature type="region of interest" description="Disordered" evidence="6">
    <location>
        <begin position="1"/>
        <end position="201"/>
    </location>
</feature>
<dbReference type="InParanoid" id="A0A1Y2DHE9"/>
<keyword evidence="3" id="KW-0862">Zinc</keyword>
<organism evidence="8 9">
    <name type="scientific">Leucosporidium creatinivorum</name>
    <dbReference type="NCBI Taxonomy" id="106004"/>
    <lineage>
        <taxon>Eukaryota</taxon>
        <taxon>Fungi</taxon>
        <taxon>Dikarya</taxon>
        <taxon>Basidiomycota</taxon>
        <taxon>Pucciniomycotina</taxon>
        <taxon>Microbotryomycetes</taxon>
        <taxon>Leucosporidiales</taxon>
        <taxon>Leucosporidium</taxon>
    </lineage>
</organism>
<accession>A0A1Y2DHE9</accession>
<dbReference type="CDD" id="cd15737">
    <property type="entry name" value="FYVE2_Vac1p_like"/>
    <property type="match status" value="1"/>
</dbReference>
<name>A0A1Y2DHE9_9BASI</name>
<keyword evidence="1" id="KW-0479">Metal-binding</keyword>
<dbReference type="STRING" id="106004.A0A1Y2DHE9"/>
<proteinExistence type="predicted"/>
<dbReference type="Proteomes" id="UP000193467">
    <property type="component" value="Unassembled WGS sequence"/>
</dbReference>
<feature type="coiled-coil region" evidence="5">
    <location>
        <begin position="599"/>
        <end position="626"/>
    </location>
</feature>
<dbReference type="PROSITE" id="PS50178">
    <property type="entry name" value="ZF_FYVE"/>
    <property type="match status" value="1"/>
</dbReference>
<dbReference type="FunCoup" id="A0A1Y2DHE9">
    <property type="interactions" value="60"/>
</dbReference>
<evidence type="ECO:0000256" key="4">
    <source>
        <dbReference type="PROSITE-ProRule" id="PRU00091"/>
    </source>
</evidence>
<feature type="compositionally biased region" description="Basic and acidic residues" evidence="6">
    <location>
        <begin position="180"/>
        <end position="201"/>
    </location>
</feature>
<keyword evidence="9" id="KW-1185">Reference proteome</keyword>
<evidence type="ECO:0000256" key="2">
    <source>
        <dbReference type="ARBA" id="ARBA00022771"/>
    </source>
</evidence>
<evidence type="ECO:0000313" key="8">
    <source>
        <dbReference type="EMBL" id="ORY58668.1"/>
    </source>
</evidence>
<dbReference type="SUPFAM" id="SSF57903">
    <property type="entry name" value="FYVE/PHD zinc finger"/>
    <property type="match status" value="1"/>
</dbReference>
<dbReference type="Pfam" id="PF01363">
    <property type="entry name" value="FYVE"/>
    <property type="match status" value="1"/>
</dbReference>
<dbReference type="InterPro" id="IPR000306">
    <property type="entry name" value="Znf_FYVE"/>
</dbReference>
<dbReference type="PANTHER" id="PTHR13510:SF44">
    <property type="entry name" value="RABENOSYN-5"/>
    <property type="match status" value="1"/>
</dbReference>
<reference evidence="8 9" key="1">
    <citation type="submission" date="2016-07" db="EMBL/GenBank/DDBJ databases">
        <title>Pervasive Adenine N6-methylation of Active Genes in Fungi.</title>
        <authorList>
            <consortium name="DOE Joint Genome Institute"/>
            <person name="Mondo S.J."/>
            <person name="Dannebaum R.O."/>
            <person name="Kuo R.C."/>
            <person name="Labutti K."/>
            <person name="Haridas S."/>
            <person name="Kuo A."/>
            <person name="Salamov A."/>
            <person name="Ahrendt S.R."/>
            <person name="Lipzen A."/>
            <person name="Sullivan W."/>
            <person name="Andreopoulos W.B."/>
            <person name="Clum A."/>
            <person name="Lindquist E."/>
            <person name="Daum C."/>
            <person name="Ramamoorthy G.K."/>
            <person name="Gryganskyi A."/>
            <person name="Culley D."/>
            <person name="Magnuson J.K."/>
            <person name="James T.Y."/>
            <person name="O'Malley M.A."/>
            <person name="Stajich J.E."/>
            <person name="Spatafora J.W."/>
            <person name="Visel A."/>
            <person name="Grigoriev I.V."/>
        </authorList>
    </citation>
    <scope>NUCLEOTIDE SEQUENCE [LARGE SCALE GENOMIC DNA]</scope>
    <source>
        <strain evidence="8 9">62-1032</strain>
    </source>
</reference>
<dbReference type="SUPFAM" id="SSF140125">
    <property type="entry name" value="Rabenosyn-5 Rab-binding domain-like"/>
    <property type="match status" value="1"/>
</dbReference>
<sequence>MSTSTGPAGYVPYTKSKRASTASVSSFTTPHPQTPPPSSSSNSARPLGLVRPASSPSAPTASTSAAGNDSPIRQPQPYRPASSAAAAWSHSGVGSSSSTPPPSSSGRPTPTQSASSALPFHSVSPGNSPFPPSTPTRNQSPAVSATQHGPQAGAGPRAVNGRSGERVRAPYHSSFQPQGVRRDRTEEFMHKRKSRGEGKKLDEGRLGRRLEKLVALHFPLPLEEEEAPTPSRQSTLASISAFGESLRGKSAKEIWSSVAGSKGELERAEQGIVKWQEDSEATRCPICMASFGIKTRRHHCRLCGRVVCFLPPTLPPIPSPFDAPPAAEAPPPIPTPSRRERCSTFFTYEYEGALVGEKKPTGLVVEVEPVEQDLSLGGVVNDIGQTKEKDERKKVRVCRDCLNTVLRQQLKTLPVRTPTWLKLYEVLVQLEKKIDEVLPEFQELVLGLQKPSAVSPTAHPSAKQAQTLRKRLLTNLASYDTISKRIRDLPLTEGSLPGGSQDRLQRAVAMKGTLYLSEKLSLLRSLGNMEEITGSSDKKKKATAKQETTVKTLASLLGEDPGSAIINEKVGPELEASGKLAVLLEQEQLVSSYVDDANSRRQFEDAASLQASLDELREEIRMVRGALA</sequence>
<protein>
    <submittedName>
        <fullName evidence="8">FYVE zinc finger-domain-containing protein</fullName>
    </submittedName>
</protein>
<dbReference type="InterPro" id="IPR011011">
    <property type="entry name" value="Znf_FYVE_PHD"/>
</dbReference>
<dbReference type="OrthoDB" id="166134at2759"/>
<evidence type="ECO:0000256" key="6">
    <source>
        <dbReference type="SAM" id="MobiDB-lite"/>
    </source>
</evidence>
<keyword evidence="2 4" id="KW-0863">Zinc-finger</keyword>
<feature type="compositionally biased region" description="Low complexity" evidence="6">
    <location>
        <begin position="52"/>
        <end position="66"/>
    </location>
</feature>
<evidence type="ECO:0000313" key="9">
    <source>
        <dbReference type="Proteomes" id="UP000193467"/>
    </source>
</evidence>
<evidence type="ECO:0000259" key="7">
    <source>
        <dbReference type="PROSITE" id="PS50178"/>
    </source>
</evidence>
<dbReference type="InterPro" id="IPR013083">
    <property type="entry name" value="Znf_RING/FYVE/PHD"/>
</dbReference>
<dbReference type="EMBL" id="MCGR01000078">
    <property type="protein sequence ID" value="ORY58668.1"/>
    <property type="molecule type" value="Genomic_DNA"/>
</dbReference>
<evidence type="ECO:0000256" key="1">
    <source>
        <dbReference type="ARBA" id="ARBA00022723"/>
    </source>
</evidence>
<dbReference type="PANTHER" id="PTHR13510">
    <property type="entry name" value="FYVE-FINGER-CONTAINING RAB5 EFFECTOR PROTEIN RABENOSYN-5-RELATED"/>
    <property type="match status" value="1"/>
</dbReference>
<dbReference type="InterPro" id="IPR052727">
    <property type="entry name" value="Rab4/Rab5_effector"/>
</dbReference>
<dbReference type="InterPro" id="IPR021565">
    <property type="entry name" value="Rbsn_Rab-bd"/>
</dbReference>